<evidence type="ECO:0000313" key="1">
    <source>
        <dbReference type="EMBL" id="TVY25217.1"/>
    </source>
</evidence>
<sequence length="168" mass="18916">MSTSNPIVFTAPGLNPDMSIEVFKQIFHVKSFVLKVHSDSISGIFKYHWVTLIDEDANRWSLTAKENFMTSPDNKPYAGTSQDQVDAFHVLISALHSEPVKITTAHQLCLIAELADFYRVLPLMSNALNGVFFDNPELAMSILILLEAAYKLQNKLLFRECFVHVMGP</sequence>
<dbReference type="OrthoDB" id="2129688at2759"/>
<dbReference type="RefSeq" id="XP_031004005.1">
    <property type="nucleotide sequence ID" value="XM_031151445.1"/>
</dbReference>
<dbReference type="Proteomes" id="UP000431533">
    <property type="component" value="Unassembled WGS sequence"/>
</dbReference>
<organism evidence="1 2">
    <name type="scientific">Lachnellula hyalina</name>
    <dbReference type="NCBI Taxonomy" id="1316788"/>
    <lineage>
        <taxon>Eukaryota</taxon>
        <taxon>Fungi</taxon>
        <taxon>Dikarya</taxon>
        <taxon>Ascomycota</taxon>
        <taxon>Pezizomycotina</taxon>
        <taxon>Leotiomycetes</taxon>
        <taxon>Helotiales</taxon>
        <taxon>Lachnaceae</taxon>
        <taxon>Lachnellula</taxon>
    </lineage>
</organism>
<evidence type="ECO:0000313" key="2">
    <source>
        <dbReference type="Proteomes" id="UP000431533"/>
    </source>
</evidence>
<evidence type="ECO:0008006" key="3">
    <source>
        <dbReference type="Google" id="ProtNLM"/>
    </source>
</evidence>
<proteinExistence type="predicted"/>
<reference evidence="1 2" key="1">
    <citation type="submission" date="2018-05" db="EMBL/GenBank/DDBJ databases">
        <title>Genome sequencing and assembly of the regulated plant pathogen Lachnellula willkommii and related sister species for the development of diagnostic species identification markers.</title>
        <authorList>
            <person name="Giroux E."/>
            <person name="Bilodeau G."/>
        </authorList>
    </citation>
    <scope>NUCLEOTIDE SEQUENCE [LARGE SCALE GENOMIC DNA]</scope>
    <source>
        <strain evidence="1 2">CBS 185.66</strain>
    </source>
</reference>
<dbReference type="GeneID" id="41986706"/>
<name>A0A8H8QYI5_9HELO</name>
<dbReference type="EMBL" id="QGMH01000102">
    <property type="protein sequence ID" value="TVY25217.1"/>
    <property type="molecule type" value="Genomic_DNA"/>
</dbReference>
<comment type="caution">
    <text evidence="1">The sequence shown here is derived from an EMBL/GenBank/DDBJ whole genome shotgun (WGS) entry which is preliminary data.</text>
</comment>
<protein>
    <recommendedName>
        <fullName evidence="3">BTB domain-containing protein</fullName>
    </recommendedName>
</protein>
<accession>A0A8H8QYI5</accession>
<gene>
    <name evidence="1" type="ORF">LHYA1_G006508</name>
</gene>
<dbReference type="AlphaFoldDB" id="A0A8H8QYI5"/>
<keyword evidence="2" id="KW-1185">Reference proteome</keyword>